<gene>
    <name evidence="2" type="ORF">F2Q69_00040853</name>
</gene>
<dbReference type="AlphaFoldDB" id="A0A8S9NCM7"/>
<evidence type="ECO:0000256" key="1">
    <source>
        <dbReference type="SAM" id="MobiDB-lite"/>
    </source>
</evidence>
<evidence type="ECO:0000313" key="3">
    <source>
        <dbReference type="Proteomes" id="UP000712600"/>
    </source>
</evidence>
<feature type="region of interest" description="Disordered" evidence="1">
    <location>
        <begin position="78"/>
        <end position="127"/>
    </location>
</feature>
<name>A0A8S9NCM7_BRACR</name>
<feature type="compositionally biased region" description="Basic and acidic residues" evidence="1">
    <location>
        <begin position="78"/>
        <end position="89"/>
    </location>
</feature>
<organism evidence="2 3">
    <name type="scientific">Brassica cretica</name>
    <name type="common">Mustard</name>
    <dbReference type="NCBI Taxonomy" id="69181"/>
    <lineage>
        <taxon>Eukaryota</taxon>
        <taxon>Viridiplantae</taxon>
        <taxon>Streptophyta</taxon>
        <taxon>Embryophyta</taxon>
        <taxon>Tracheophyta</taxon>
        <taxon>Spermatophyta</taxon>
        <taxon>Magnoliopsida</taxon>
        <taxon>eudicotyledons</taxon>
        <taxon>Gunneridae</taxon>
        <taxon>Pentapetalae</taxon>
        <taxon>rosids</taxon>
        <taxon>malvids</taxon>
        <taxon>Brassicales</taxon>
        <taxon>Brassicaceae</taxon>
        <taxon>Brassiceae</taxon>
        <taxon>Brassica</taxon>
    </lineage>
</organism>
<proteinExistence type="predicted"/>
<sequence>MGNPCRLVLDMSRSGVTVPGHLVTVIGERVQSIPLIKSMAKIDTEGMQWLRCNHPFFYKRQASPCLCRHARASSYTLKHKENRENKESWSDPTSKTKSGLKAIKRQFWERSKEKEEEGWPDSTSYGQESLKERGVWEGSFMGVGNDPVMVSDHG</sequence>
<evidence type="ECO:0000313" key="2">
    <source>
        <dbReference type="EMBL" id="KAF3500071.1"/>
    </source>
</evidence>
<accession>A0A8S9NCM7</accession>
<protein>
    <submittedName>
        <fullName evidence="2">Uncharacterized protein</fullName>
    </submittedName>
</protein>
<dbReference type="EMBL" id="QGKX02001621">
    <property type="protein sequence ID" value="KAF3500071.1"/>
    <property type="molecule type" value="Genomic_DNA"/>
</dbReference>
<feature type="compositionally biased region" description="Basic and acidic residues" evidence="1">
    <location>
        <begin position="106"/>
        <end position="117"/>
    </location>
</feature>
<reference evidence="2" key="1">
    <citation type="submission" date="2019-12" db="EMBL/GenBank/DDBJ databases">
        <title>Genome sequencing and annotation of Brassica cretica.</title>
        <authorList>
            <person name="Studholme D.J."/>
            <person name="Sarris P."/>
        </authorList>
    </citation>
    <scope>NUCLEOTIDE SEQUENCE</scope>
    <source>
        <strain evidence="2">PFS-109/04</strain>
        <tissue evidence="2">Leaf</tissue>
    </source>
</reference>
<comment type="caution">
    <text evidence="2">The sequence shown here is derived from an EMBL/GenBank/DDBJ whole genome shotgun (WGS) entry which is preliminary data.</text>
</comment>
<dbReference type="Proteomes" id="UP000712600">
    <property type="component" value="Unassembled WGS sequence"/>
</dbReference>